<feature type="transmembrane region" description="Helical" evidence="7">
    <location>
        <begin position="300"/>
        <end position="320"/>
    </location>
</feature>
<evidence type="ECO:0000313" key="9">
    <source>
        <dbReference type="EMBL" id="UWZ86191.1"/>
    </source>
</evidence>
<name>A0A9J7BU64_9BACT</name>
<evidence type="ECO:0000256" key="3">
    <source>
        <dbReference type="ARBA" id="ARBA00022679"/>
    </source>
</evidence>
<evidence type="ECO:0000256" key="1">
    <source>
        <dbReference type="ARBA" id="ARBA00012513"/>
    </source>
</evidence>
<dbReference type="Pfam" id="PF00069">
    <property type="entry name" value="Pkinase"/>
    <property type="match status" value="1"/>
</dbReference>
<proteinExistence type="predicted"/>
<dbReference type="GO" id="GO:0004674">
    <property type="term" value="F:protein serine/threonine kinase activity"/>
    <property type="evidence" value="ECO:0007669"/>
    <property type="project" value="UniProtKB-KW"/>
</dbReference>
<keyword evidence="10" id="KW-1185">Reference proteome</keyword>
<dbReference type="GO" id="GO:0005524">
    <property type="term" value="F:ATP binding"/>
    <property type="evidence" value="ECO:0007669"/>
    <property type="project" value="UniProtKB-KW"/>
</dbReference>
<keyword evidence="5 9" id="KW-0418">Kinase</keyword>
<dbReference type="PANTHER" id="PTHR43289">
    <property type="entry name" value="MITOGEN-ACTIVATED PROTEIN KINASE KINASE KINASE 20-RELATED"/>
    <property type="match status" value="1"/>
</dbReference>
<dbReference type="CDD" id="cd14014">
    <property type="entry name" value="STKc_PknB_like"/>
    <property type="match status" value="1"/>
</dbReference>
<dbReference type="Gene3D" id="1.10.510.10">
    <property type="entry name" value="Transferase(Phosphotransferase) domain 1"/>
    <property type="match status" value="1"/>
</dbReference>
<organism evidence="9 10">
    <name type="scientific">Occallatibacter riparius</name>
    <dbReference type="NCBI Taxonomy" id="1002689"/>
    <lineage>
        <taxon>Bacteria</taxon>
        <taxon>Pseudomonadati</taxon>
        <taxon>Acidobacteriota</taxon>
        <taxon>Terriglobia</taxon>
        <taxon>Terriglobales</taxon>
        <taxon>Acidobacteriaceae</taxon>
        <taxon>Occallatibacter</taxon>
    </lineage>
</organism>
<keyword evidence="6" id="KW-0067">ATP-binding</keyword>
<dbReference type="InterPro" id="IPR011009">
    <property type="entry name" value="Kinase-like_dom_sf"/>
</dbReference>
<dbReference type="KEGG" id="orp:MOP44_09655"/>
<dbReference type="Gene3D" id="3.30.200.20">
    <property type="entry name" value="Phosphorylase Kinase, domain 1"/>
    <property type="match status" value="1"/>
</dbReference>
<keyword evidence="2 9" id="KW-0723">Serine/threonine-protein kinase</keyword>
<evidence type="ECO:0000256" key="6">
    <source>
        <dbReference type="ARBA" id="ARBA00022840"/>
    </source>
</evidence>
<dbReference type="InterPro" id="IPR000719">
    <property type="entry name" value="Prot_kinase_dom"/>
</dbReference>
<dbReference type="EC" id="2.7.11.1" evidence="1"/>
<reference evidence="9" key="1">
    <citation type="submission" date="2021-04" db="EMBL/GenBank/DDBJ databases">
        <title>Phylogenetic analysis of Acidobacteriaceae.</title>
        <authorList>
            <person name="Qiu L."/>
            <person name="Zhang Q."/>
        </authorList>
    </citation>
    <scope>NUCLEOTIDE SEQUENCE</scope>
    <source>
        <strain evidence="9">DSM 25168</strain>
    </source>
</reference>
<keyword evidence="7" id="KW-1133">Transmembrane helix</keyword>
<dbReference type="PANTHER" id="PTHR43289:SF6">
    <property type="entry name" value="SERINE_THREONINE-PROTEIN KINASE NEKL-3"/>
    <property type="match status" value="1"/>
</dbReference>
<evidence type="ECO:0000256" key="7">
    <source>
        <dbReference type="SAM" id="Phobius"/>
    </source>
</evidence>
<evidence type="ECO:0000256" key="2">
    <source>
        <dbReference type="ARBA" id="ARBA00022527"/>
    </source>
</evidence>
<dbReference type="FunFam" id="1.10.510.10:FF:000021">
    <property type="entry name" value="Serine/threonine protein kinase"/>
    <property type="match status" value="1"/>
</dbReference>
<dbReference type="Proteomes" id="UP001059380">
    <property type="component" value="Chromosome"/>
</dbReference>
<feature type="domain" description="Protein kinase" evidence="8">
    <location>
        <begin position="11"/>
        <end position="274"/>
    </location>
</feature>
<keyword evidence="7" id="KW-0812">Transmembrane</keyword>
<dbReference type="SMART" id="SM00220">
    <property type="entry name" value="S_TKc"/>
    <property type="match status" value="1"/>
</dbReference>
<evidence type="ECO:0000256" key="4">
    <source>
        <dbReference type="ARBA" id="ARBA00022741"/>
    </source>
</evidence>
<evidence type="ECO:0000259" key="8">
    <source>
        <dbReference type="PROSITE" id="PS50011"/>
    </source>
</evidence>
<accession>A0A9J7BU64</accession>
<dbReference type="AlphaFoldDB" id="A0A9J7BU64"/>
<dbReference type="PROSITE" id="PS50011">
    <property type="entry name" value="PROTEIN_KINASE_DOM"/>
    <property type="match status" value="1"/>
</dbReference>
<keyword evidence="4" id="KW-0547">Nucleotide-binding</keyword>
<dbReference type="PROSITE" id="PS00108">
    <property type="entry name" value="PROTEIN_KINASE_ST"/>
    <property type="match status" value="1"/>
</dbReference>
<keyword evidence="3" id="KW-0808">Transferase</keyword>
<dbReference type="SUPFAM" id="SSF56112">
    <property type="entry name" value="Protein kinase-like (PK-like)"/>
    <property type="match status" value="1"/>
</dbReference>
<protein>
    <recommendedName>
        <fullName evidence="1">non-specific serine/threonine protein kinase</fullName>
        <ecNumber evidence="1">2.7.11.1</ecNumber>
    </recommendedName>
</protein>
<sequence length="322" mass="36360">MPEPGDILDHYRFDAVVAHSGMGTLLRATDLRDGKTVAVKIPHPEMENDPVLLERFRREEEIGHLLDHPGIVKTLDGEQRSQLYMVLEWVGGRLLRTVLNEERPLDVDRAVALTLLLCDALDAMHKRGIVHRDLKPENVMVTAGDQIKIIDFGIAMKEDARRITHVGATSLLGTPDYISPEQVQGKRGDQRSDIYAMGIMFYEMLTGRVPFSGPNPLAVMNDRLVIEPPSPRAINPKVTPELEEIIYRALERDPRHRYSNAHEMQWDLENQEQVGAEPRGQSSQRKVNVPLAKRINKKTLLYACLLLVPVALFGLMLVLAKH</sequence>
<dbReference type="InterPro" id="IPR008271">
    <property type="entry name" value="Ser/Thr_kinase_AS"/>
</dbReference>
<keyword evidence="7" id="KW-0472">Membrane</keyword>
<gene>
    <name evidence="9" type="ORF">MOP44_09655</name>
</gene>
<evidence type="ECO:0000256" key="5">
    <source>
        <dbReference type="ARBA" id="ARBA00022777"/>
    </source>
</evidence>
<dbReference type="RefSeq" id="WP_260795835.1">
    <property type="nucleotide sequence ID" value="NZ_CP093313.1"/>
</dbReference>
<dbReference type="EMBL" id="CP093313">
    <property type="protein sequence ID" value="UWZ86191.1"/>
    <property type="molecule type" value="Genomic_DNA"/>
</dbReference>
<evidence type="ECO:0000313" key="10">
    <source>
        <dbReference type="Proteomes" id="UP001059380"/>
    </source>
</evidence>